<evidence type="ECO:0000313" key="3">
    <source>
        <dbReference type="EMBL" id="AOP19036.1"/>
    </source>
</evidence>
<evidence type="ECO:0000256" key="2">
    <source>
        <dbReference type="SAM" id="Phobius"/>
    </source>
</evidence>
<keyword evidence="2" id="KW-0812">Transmembrane</keyword>
<protein>
    <recommendedName>
        <fullName evidence="4">Ycf1</fullName>
    </recommendedName>
</protein>
<feature type="transmembrane region" description="Helical" evidence="2">
    <location>
        <begin position="192"/>
        <end position="212"/>
    </location>
</feature>
<sequence>MVYIISLHWINDFIKLPILVPPASNSILADQIFSPDLSFLPVNHNDTFLSGFLNCFFLYFPLAPVQLIWLRRVIVDGPWAGVAATIGIIVGNLSFLGLCLFGFRDFINIWFGSLWEPLTYFLGIWLIFFVIFHMTQKPFKIIRKYQKKELLTICIINFALVWTDQPGLYQFFGNLVFQPGVSPLDVSESTVYFIGAILGSLLWAPLIGFGFVQFGYFVPRITKFTYSAWIKSFNLFCLIGCISLALTSLPYYGFDYLFANPLGFVPQDKVWDEINGILPLLKTNTIDANQGRLGEKSSYSSVDTDLSLFDRASYAGGPFVELNIESLNYKKEYAWRSRFDRLSSRYLTRGVGLLAKYLQIDTDPIVSKNQSSEYQDLSPLREDQRSTDSDSEEEEEIEALSAEILNENHALSEAEITEPRSEADETKLEPESKPEVKPEDLRTEAKAEVSIPGEEVFDVEDADLEEDLSEDEDADFEEDLNEAEEIDLYLESLEGLIERFIENYTAEATSEDLLIPNLPDEKMIDFSAFSEISKYGFDLFSMFEAVEVDPLDQQLAIDIKEKYSANWVYRFLVHADISNFLRRQPYKYKLTSGDEIALFENRMALNEYYNTLRSYSNLDLTKVRQSLFCGPKSYVNRIYNQQFKGTLKIVERLFSIHLEEEENIPKLPEPEWEDADATVRAAEEYSASLRADNNRDAAILKFDQPLYKTIKKNPLVHEQNLTEVEAEPFLQETSPSPFFAGWNNEQRKLIITNRLLTRQTSPLLKNEKQFSFTTWPVKEKVLQSSTIFSRLFRTQKDAIPGTEDLFKYAEPLMEEEEVIYEKLPNIIQRVELKNTEKLSTSLAPTRGGIIWPGNQPLKFQIAKKIANRLPKVNPPKNKNKQKQPKP</sequence>
<keyword evidence="3" id="KW-0934">Plastid</keyword>
<dbReference type="EMBL" id="KX808496">
    <property type="protein sequence ID" value="AOP19036.1"/>
    <property type="molecule type" value="Genomic_DNA"/>
</dbReference>
<feature type="transmembrane region" description="Helical" evidence="2">
    <location>
        <begin position="109"/>
        <end position="130"/>
    </location>
</feature>
<proteinExistence type="predicted"/>
<organism evidence="3">
    <name type="scientific">Halimeda discoidea</name>
    <dbReference type="NCBI Taxonomy" id="118222"/>
    <lineage>
        <taxon>Eukaryota</taxon>
        <taxon>Viridiplantae</taxon>
        <taxon>Chlorophyta</taxon>
        <taxon>core chlorophytes</taxon>
        <taxon>Ulvophyceae</taxon>
        <taxon>TCBD clade</taxon>
        <taxon>Bryopsidales</taxon>
        <taxon>Halimedineae</taxon>
        <taxon>Halimedaceae</taxon>
        <taxon>Halimedeae</taxon>
        <taxon>Halimeda</taxon>
    </lineage>
</organism>
<keyword evidence="2" id="KW-0472">Membrane</keyword>
<accession>A0A1C9JB16</accession>
<feature type="transmembrane region" description="Helical" evidence="2">
    <location>
        <begin position="150"/>
        <end position="172"/>
    </location>
</feature>
<feature type="region of interest" description="Disordered" evidence="1">
    <location>
        <begin position="369"/>
        <end position="469"/>
    </location>
</feature>
<geneLocation type="chloroplast" evidence="3"/>
<feature type="transmembrane region" description="Helical" evidence="2">
    <location>
        <begin position="82"/>
        <end position="103"/>
    </location>
</feature>
<name>A0A1C9JB16_9CHLO</name>
<keyword evidence="2" id="KW-1133">Transmembrane helix</keyword>
<evidence type="ECO:0000256" key="1">
    <source>
        <dbReference type="SAM" id="MobiDB-lite"/>
    </source>
</evidence>
<reference evidence="3" key="1">
    <citation type="journal article" date="2016" name="Genome Biol. Evol.">
        <title>Evolutionary Dynamics of Chloroplast Genomes in Low Light: A Case Study of the Endolithic Green Alga Ostreobium quekettii.</title>
        <authorList>
            <person name="R Marcelino V."/>
            <person name="Cremen M.C."/>
            <person name="Jackson C.J."/>
            <person name="Larkum A.A."/>
            <person name="Verbruggen H."/>
        </authorList>
    </citation>
    <scope>NUCLEOTIDE SEQUENCE</scope>
</reference>
<feature type="compositionally biased region" description="Acidic residues" evidence="1">
    <location>
        <begin position="455"/>
        <end position="469"/>
    </location>
</feature>
<feature type="transmembrane region" description="Helical" evidence="2">
    <location>
        <begin position="233"/>
        <end position="254"/>
    </location>
</feature>
<feature type="compositionally biased region" description="Acidic residues" evidence="1">
    <location>
        <begin position="389"/>
        <end position="398"/>
    </location>
</feature>
<evidence type="ECO:0008006" key="4">
    <source>
        <dbReference type="Google" id="ProtNLM"/>
    </source>
</evidence>
<gene>
    <name evidence="3" type="primary">ycf1</name>
</gene>
<reference evidence="3" key="2">
    <citation type="submission" date="2016-08" db="EMBL/GenBank/DDBJ databases">
        <authorList>
            <person name="Seilhamer J.J."/>
        </authorList>
    </citation>
    <scope>NUCLEOTIDE SEQUENCE</scope>
</reference>
<feature type="compositionally biased region" description="Basic and acidic residues" evidence="1">
    <location>
        <begin position="379"/>
        <end position="388"/>
    </location>
</feature>
<keyword evidence="3" id="KW-0150">Chloroplast</keyword>
<feature type="transmembrane region" description="Helical" evidence="2">
    <location>
        <begin position="48"/>
        <end position="70"/>
    </location>
</feature>
<feature type="compositionally biased region" description="Basic and acidic residues" evidence="1">
    <location>
        <begin position="417"/>
        <end position="447"/>
    </location>
</feature>
<dbReference type="AlphaFoldDB" id="A0A1C9JB16"/>